<name>A0ABS5QPM4_9LACO</name>
<comment type="caution">
    <text evidence="1">The sequence shown here is derived from an EMBL/GenBank/DDBJ whole genome shotgun (WGS) entry which is preliminary data.</text>
</comment>
<proteinExistence type="predicted"/>
<evidence type="ECO:0000313" key="1">
    <source>
        <dbReference type="EMBL" id="MBS9334757.1"/>
    </source>
</evidence>
<accession>A0ABS5QPM4</accession>
<keyword evidence="2" id="KW-1185">Reference proteome</keyword>
<dbReference type="RefSeq" id="WP_213819362.1">
    <property type="nucleotide sequence ID" value="NZ_JAAMFI010000001.1"/>
</dbReference>
<protein>
    <submittedName>
        <fullName evidence="1">Uncharacterized protein</fullName>
    </submittedName>
</protein>
<dbReference type="Proteomes" id="UP001519418">
    <property type="component" value="Unassembled WGS sequence"/>
</dbReference>
<reference evidence="1 2" key="1">
    <citation type="submission" date="2020-02" db="EMBL/GenBank/DDBJ databases">
        <title>Fructobacillus sp. isolated from paper mulberry of Taiwan.</title>
        <authorList>
            <person name="Lin S.-T."/>
        </authorList>
    </citation>
    <scope>NUCLEOTIDE SEQUENCE [LARGE SCALE GENOMIC DNA]</scope>
    <source>
        <strain evidence="1 2">M1-10</strain>
    </source>
</reference>
<dbReference type="EMBL" id="JAAMFI010000001">
    <property type="protein sequence ID" value="MBS9334757.1"/>
    <property type="molecule type" value="Genomic_DNA"/>
</dbReference>
<organism evidence="1 2">
    <name type="scientific">Fructobacillus papyriferae</name>
    <dbReference type="NCBI Taxonomy" id="2713171"/>
    <lineage>
        <taxon>Bacteria</taxon>
        <taxon>Bacillati</taxon>
        <taxon>Bacillota</taxon>
        <taxon>Bacilli</taxon>
        <taxon>Lactobacillales</taxon>
        <taxon>Lactobacillaceae</taxon>
        <taxon>Fructobacillus</taxon>
    </lineage>
</organism>
<gene>
    <name evidence="1" type="ORF">G6R27_01730</name>
</gene>
<evidence type="ECO:0000313" key="2">
    <source>
        <dbReference type="Proteomes" id="UP001519418"/>
    </source>
</evidence>
<sequence>MSDTFEVKNMIGRLISGSDFDVVDGLVQVIGNYYHYVLGNGDETVEKEASYVVKAVTGNQLFVEKVEEKE</sequence>